<dbReference type="AlphaFoldDB" id="A0A3N4PZ93"/>
<reference evidence="1 2" key="1">
    <citation type="submission" date="2018-11" db="EMBL/GenBank/DDBJ databases">
        <title>Chitinophaga lutea sp.nov., isolate from arsenic contaminated soil.</title>
        <authorList>
            <person name="Zong Y."/>
        </authorList>
    </citation>
    <scope>NUCLEOTIDE SEQUENCE [LARGE SCALE GENOMIC DNA]</scope>
    <source>
        <strain evidence="1 2">ZY74</strain>
    </source>
</reference>
<dbReference type="EMBL" id="RPDH01000002">
    <property type="protein sequence ID" value="RPE09010.1"/>
    <property type="molecule type" value="Genomic_DNA"/>
</dbReference>
<name>A0A3N4PZ93_9BACT</name>
<protein>
    <submittedName>
        <fullName evidence="1">Uncharacterized protein</fullName>
    </submittedName>
</protein>
<evidence type="ECO:0000313" key="1">
    <source>
        <dbReference type="EMBL" id="RPE09010.1"/>
    </source>
</evidence>
<accession>A0A3N4PZ93</accession>
<gene>
    <name evidence="1" type="ORF">EGT74_18540</name>
</gene>
<organism evidence="1 2">
    <name type="scientific">Chitinophaga lutea</name>
    <dbReference type="NCBI Taxonomy" id="2488634"/>
    <lineage>
        <taxon>Bacteria</taxon>
        <taxon>Pseudomonadati</taxon>
        <taxon>Bacteroidota</taxon>
        <taxon>Chitinophagia</taxon>
        <taxon>Chitinophagales</taxon>
        <taxon>Chitinophagaceae</taxon>
        <taxon>Chitinophaga</taxon>
    </lineage>
</organism>
<sequence length="278" mass="32367">MDRDHHFYIIAYATFIHGRWTVEGNRVKLIPKNPEHPFELYGRYNPNIREGYRIKFYGFEKNQTFIGKAGSDTMQRVFNLDPNCFDDSYVHQFPGATAFSFADSLRTDEPGQRKTYTFQPRKHNDFIAVYRDPEKSTKEMIFDIGGGTENPFSDGAYVSLEKAEQDEKLKQEVMELRELGRKNRNEENVFFCNPSYRSFDTTAVSFQQNYTFNKAKNAYVSKHNYEKDEEIHPEKKNNAYHSIGILFKYEKIAPAGIVATPFKIQEKSLFTAKCGGEE</sequence>
<proteinExistence type="predicted"/>
<keyword evidence="2" id="KW-1185">Reference proteome</keyword>
<dbReference type="Proteomes" id="UP000278351">
    <property type="component" value="Unassembled WGS sequence"/>
</dbReference>
<evidence type="ECO:0000313" key="2">
    <source>
        <dbReference type="Proteomes" id="UP000278351"/>
    </source>
</evidence>
<comment type="caution">
    <text evidence="1">The sequence shown here is derived from an EMBL/GenBank/DDBJ whole genome shotgun (WGS) entry which is preliminary data.</text>
</comment>